<organism evidence="1 2">
    <name type="scientific">Vibrio navarrensis</name>
    <dbReference type="NCBI Taxonomy" id="29495"/>
    <lineage>
        <taxon>Bacteria</taxon>
        <taxon>Pseudomonadati</taxon>
        <taxon>Pseudomonadota</taxon>
        <taxon>Gammaproteobacteria</taxon>
        <taxon>Vibrionales</taxon>
        <taxon>Vibrionaceae</taxon>
        <taxon>Vibrio</taxon>
    </lineage>
</organism>
<evidence type="ECO:0000313" key="1">
    <source>
        <dbReference type="EMBL" id="KGK11345.1"/>
    </source>
</evidence>
<dbReference type="AlphaFoldDB" id="A0A099LTB0"/>
<gene>
    <name evidence="1" type="ORF">EA26_08480</name>
</gene>
<dbReference type="GeneID" id="43683228"/>
<evidence type="ECO:0000313" key="2">
    <source>
        <dbReference type="Proteomes" id="UP000029994"/>
    </source>
</evidence>
<dbReference type="EMBL" id="JMCG01000001">
    <property type="protein sequence ID" value="KGK11345.1"/>
    <property type="molecule type" value="Genomic_DNA"/>
</dbReference>
<comment type="caution">
    <text evidence="1">The sequence shown here is derived from an EMBL/GenBank/DDBJ whole genome shotgun (WGS) entry which is preliminary data.</text>
</comment>
<reference evidence="1 2" key="1">
    <citation type="submission" date="2014-04" db="EMBL/GenBank/DDBJ databases">
        <title>Genome sequencing of Vibrio navarrensis strains.</title>
        <authorList>
            <person name="Gladney L.M."/>
            <person name="Katz L.S."/>
            <person name="Marino-Ramirez L."/>
            <person name="Jordan I.K."/>
        </authorList>
    </citation>
    <scope>NUCLEOTIDE SEQUENCE [LARGE SCALE GENOMIC DNA]</scope>
    <source>
        <strain evidence="1 2">ATCC 51183</strain>
    </source>
</reference>
<dbReference type="eggNOG" id="ENOG502ZS42">
    <property type="taxonomic scope" value="Bacteria"/>
</dbReference>
<name>A0A099LTB0_9VIBR</name>
<dbReference type="Proteomes" id="UP000029994">
    <property type="component" value="Unassembled WGS sequence"/>
</dbReference>
<protein>
    <submittedName>
        <fullName evidence="1">Transcriptional regulator</fullName>
    </submittedName>
</protein>
<proteinExistence type="predicted"/>
<dbReference type="RefSeq" id="WP_039426633.1">
    <property type="nucleotide sequence ID" value="NZ_CP061844.1"/>
</dbReference>
<accession>A0A099LTB0</accession>
<keyword evidence="2" id="KW-1185">Reference proteome</keyword>
<sequence>MELTLWLADISHWYQQRKDDQGRELETILFSAPDAVFGPYLTADQSKAIACWLDGCLRLFQHYRYNNPSRAFEYLMYTASKLEQVGCNSSTDIEIRDWCLKRLQHITVLSLEFCAEQSDQTAWLAKANRVIEGHVKLMEALAWNESRKHDQVIWH</sequence>